<keyword evidence="1" id="KW-1133">Transmembrane helix</keyword>
<feature type="transmembrane region" description="Helical" evidence="1">
    <location>
        <begin position="70"/>
        <end position="92"/>
    </location>
</feature>
<keyword evidence="1" id="KW-0472">Membrane</keyword>
<keyword evidence="1" id="KW-0812">Transmembrane</keyword>
<evidence type="ECO:0000313" key="3">
    <source>
        <dbReference type="Proteomes" id="UP000293568"/>
    </source>
</evidence>
<name>A0A4P6F0Q1_9BACL</name>
<evidence type="ECO:0000313" key="2">
    <source>
        <dbReference type="EMBL" id="QAY67679.1"/>
    </source>
</evidence>
<proteinExistence type="predicted"/>
<dbReference type="Proteomes" id="UP000293568">
    <property type="component" value="Chromosome"/>
</dbReference>
<dbReference type="RefSeq" id="WP_129442648.1">
    <property type="nucleotide sequence ID" value="NZ_CP035492.1"/>
</dbReference>
<accession>A0A4P6F0Q1</accession>
<keyword evidence="3" id="KW-1185">Reference proteome</keyword>
<feature type="transmembrane region" description="Helical" evidence="1">
    <location>
        <begin position="104"/>
        <end position="135"/>
    </location>
</feature>
<evidence type="ECO:0000256" key="1">
    <source>
        <dbReference type="SAM" id="Phobius"/>
    </source>
</evidence>
<feature type="transmembrane region" description="Helical" evidence="1">
    <location>
        <begin position="44"/>
        <end position="63"/>
    </location>
</feature>
<dbReference type="AlphaFoldDB" id="A0A4P6F0Q1"/>
<dbReference type="EMBL" id="CP035492">
    <property type="protein sequence ID" value="QAY67679.1"/>
    <property type="molecule type" value="Genomic_DNA"/>
</dbReference>
<sequence>MNMPDKTAYYRATKRVLLLAAICALGSGALLKGAQWSTLILDESRTIACLLLLAYAVPVARLFRGQYWYFALFIPLLWLPLLVLASALALALPPAGQSDGLAEGVLLVYISVLNAFSVAGAVVLGLAARAAIAAARTAERMRTRRKDG</sequence>
<dbReference type="KEGG" id="pprt:ET464_16120"/>
<gene>
    <name evidence="2" type="ORF">ET464_16120</name>
</gene>
<reference evidence="2 3" key="1">
    <citation type="submission" date="2019-01" db="EMBL/GenBank/DDBJ databases">
        <title>Genome sequencing of strain FW100M-2.</title>
        <authorList>
            <person name="Heo J."/>
            <person name="Kim S.-J."/>
            <person name="Kim J.-S."/>
            <person name="Hong S.-B."/>
            <person name="Kwon S.-W."/>
        </authorList>
    </citation>
    <scope>NUCLEOTIDE SEQUENCE [LARGE SCALE GENOMIC DNA]</scope>
    <source>
        <strain evidence="2 3">FW100M-2</strain>
    </source>
</reference>
<organism evidence="2 3">
    <name type="scientific">Paenibacillus protaetiae</name>
    <dbReference type="NCBI Taxonomy" id="2509456"/>
    <lineage>
        <taxon>Bacteria</taxon>
        <taxon>Bacillati</taxon>
        <taxon>Bacillota</taxon>
        <taxon>Bacilli</taxon>
        <taxon>Bacillales</taxon>
        <taxon>Paenibacillaceae</taxon>
        <taxon>Paenibacillus</taxon>
    </lineage>
</organism>
<protein>
    <submittedName>
        <fullName evidence="2">Uncharacterized protein</fullName>
    </submittedName>
</protein>